<comment type="caution">
    <text evidence="7">The sequence shown here is derived from an EMBL/GenBank/DDBJ whole genome shotgun (WGS) entry which is preliminary data.</text>
</comment>
<organism evidence="7 8">
    <name type="scientific">Pycnococcus provasolii</name>
    <dbReference type="NCBI Taxonomy" id="41880"/>
    <lineage>
        <taxon>Eukaryota</taxon>
        <taxon>Viridiplantae</taxon>
        <taxon>Chlorophyta</taxon>
        <taxon>Pseudoscourfieldiophyceae</taxon>
        <taxon>Pseudoscourfieldiales</taxon>
        <taxon>Pycnococcaceae</taxon>
        <taxon>Pycnococcus</taxon>
    </lineage>
</organism>
<dbReference type="EMBL" id="BNJQ01000026">
    <property type="protein sequence ID" value="GHP09847.1"/>
    <property type="molecule type" value="Genomic_DNA"/>
</dbReference>
<protein>
    <recommendedName>
        <fullName evidence="4">26S proteasome regulatory subunit RPN7</fullName>
    </recommendedName>
</protein>
<dbReference type="Pfam" id="PF10602">
    <property type="entry name" value="RPN7"/>
    <property type="match status" value="1"/>
</dbReference>
<dbReference type="PANTHER" id="PTHR14145">
    <property type="entry name" value="26S PROTESOME SUBUNIT 6"/>
    <property type="match status" value="1"/>
</dbReference>
<evidence type="ECO:0000256" key="5">
    <source>
        <dbReference type="SAM" id="MobiDB-lite"/>
    </source>
</evidence>
<accession>A0A830HY07</accession>
<dbReference type="Pfam" id="PF21154">
    <property type="entry name" value="RPN7_PSMD6_C"/>
    <property type="match status" value="1"/>
</dbReference>
<feature type="region of interest" description="Disordered" evidence="5">
    <location>
        <begin position="1"/>
        <end position="22"/>
    </location>
</feature>
<reference evidence="7" key="1">
    <citation type="submission" date="2020-10" db="EMBL/GenBank/DDBJ databases">
        <title>Unveiling of a novel bifunctional photoreceptor, Dualchrome1, isolated from a cosmopolitan green alga.</title>
        <authorList>
            <person name="Suzuki S."/>
            <person name="Kawachi M."/>
        </authorList>
    </citation>
    <scope>NUCLEOTIDE SEQUENCE</scope>
    <source>
        <strain evidence="7">NIES 2893</strain>
    </source>
</reference>
<dbReference type="InterPro" id="IPR036390">
    <property type="entry name" value="WH_DNA-bd_sf"/>
</dbReference>
<evidence type="ECO:0000256" key="3">
    <source>
        <dbReference type="ARBA" id="ARBA00022942"/>
    </source>
</evidence>
<feature type="domain" description="PCI" evidence="6">
    <location>
        <begin position="209"/>
        <end position="377"/>
    </location>
</feature>
<feature type="compositionally biased region" description="Low complexity" evidence="5">
    <location>
        <begin position="1"/>
        <end position="17"/>
    </location>
</feature>
<evidence type="ECO:0000256" key="1">
    <source>
        <dbReference type="ARBA" id="ARBA00002187"/>
    </source>
</evidence>
<gene>
    <name evidence="7" type="ORF">PPROV_000858200</name>
</gene>
<dbReference type="GO" id="GO:0043161">
    <property type="term" value="P:proteasome-mediated ubiquitin-dependent protein catabolic process"/>
    <property type="evidence" value="ECO:0007669"/>
    <property type="project" value="TreeGrafter"/>
</dbReference>
<dbReference type="OrthoDB" id="1452at2759"/>
<keyword evidence="8" id="KW-1185">Reference proteome</keyword>
<proteinExistence type="inferred from homology"/>
<evidence type="ECO:0000259" key="6">
    <source>
        <dbReference type="PROSITE" id="PS50250"/>
    </source>
</evidence>
<evidence type="ECO:0000256" key="4">
    <source>
        <dbReference type="ARBA" id="ARBA00075096"/>
    </source>
</evidence>
<dbReference type="InterPro" id="IPR045135">
    <property type="entry name" value="Rpn7_N"/>
</dbReference>
<comment type="function">
    <text evidence="1">Acts as a regulatory subunit of the 26S proteasome which is involved in the ATP-dependent degradation of ubiquitinated proteins.</text>
</comment>
<comment type="similarity">
    <text evidence="2">Belongs to the proteasome subunit S10 family.</text>
</comment>
<dbReference type="InterPro" id="IPR049549">
    <property type="entry name" value="RPN7_PSMD6_C"/>
</dbReference>
<dbReference type="Pfam" id="PF01399">
    <property type="entry name" value="PCI"/>
    <property type="match status" value="1"/>
</dbReference>
<dbReference type="PROSITE" id="PS50250">
    <property type="entry name" value="PCI"/>
    <property type="match status" value="1"/>
</dbReference>
<evidence type="ECO:0000256" key="2">
    <source>
        <dbReference type="ARBA" id="ARBA00005717"/>
    </source>
</evidence>
<dbReference type="SMART" id="SM00088">
    <property type="entry name" value="PINT"/>
    <property type="match status" value="1"/>
</dbReference>
<dbReference type="GO" id="GO:0000502">
    <property type="term" value="C:proteasome complex"/>
    <property type="evidence" value="ECO:0007669"/>
    <property type="project" value="UniProtKB-KW"/>
</dbReference>
<dbReference type="Proteomes" id="UP000660262">
    <property type="component" value="Unassembled WGS sequence"/>
</dbReference>
<dbReference type="InterPro" id="IPR000717">
    <property type="entry name" value="PCI_dom"/>
</dbReference>
<keyword evidence="3" id="KW-0647">Proteasome</keyword>
<name>A0A830HY07_9CHLO</name>
<evidence type="ECO:0000313" key="8">
    <source>
        <dbReference type="Proteomes" id="UP000660262"/>
    </source>
</evidence>
<dbReference type="AlphaFoldDB" id="A0A830HY07"/>
<evidence type="ECO:0000313" key="7">
    <source>
        <dbReference type="EMBL" id="GHP09847.1"/>
    </source>
</evidence>
<dbReference type="PANTHER" id="PTHR14145:SF1">
    <property type="entry name" value="26S PROTEASOME NON-ATPASE REGULATORY SUBUNIT 6"/>
    <property type="match status" value="1"/>
</dbReference>
<sequence length="405" mass="44900">MSTMDVDSSDPMSSSSSPEEPQDVGVSLAFLIFKMSNPSCNLSEKKSASGFVLSLTKERGLSRLYASMSSNAAFKELVPPLDAKLLKNMQDAEEVKMTELDAAIVDARENLGDTDVRAAVLAKALYVCEHGTREEADKALDEVDALTSATGQKMDLVFTRLKLALRYGDLTQVGKLLHDNTALFASGGDWERKNRLKVYEAVHKMAVRKFSDAAQLFLDAIATFTCTELLDFPTLVYYTVVTCVCALDRPTIKTRVMDSPEVRTVIGEQPSLQTLLSSFYECRYKELLTALCEVTDSLGRDVYLRPHAKYVFREVRVRAYAQFLTAYKSVTMSRMAEQFGVSDAFLDEELCTLIAADRVNARMDKAGGIVETTRPDVKSALFVKTVKEGDALLNRIQKLSKICDV</sequence>
<dbReference type="SUPFAM" id="SSF46785">
    <property type="entry name" value="Winged helix' DNA-binding domain"/>
    <property type="match status" value="1"/>
</dbReference>
<dbReference type="InterPro" id="IPR019585">
    <property type="entry name" value="Rpn7/CSN1"/>
</dbReference>
<dbReference type="Gene3D" id="1.25.40.570">
    <property type="match status" value="1"/>
</dbReference>
<dbReference type="FunFam" id="1.25.40.570:FF:000005">
    <property type="entry name" value="26S proteasome regulatory subunit N7"/>
    <property type="match status" value="1"/>
</dbReference>